<feature type="transmembrane region" description="Helical" evidence="8">
    <location>
        <begin position="155"/>
        <end position="173"/>
    </location>
</feature>
<evidence type="ECO:0000256" key="6">
    <source>
        <dbReference type="ARBA" id="ARBA00023170"/>
    </source>
</evidence>
<comment type="caution">
    <text evidence="8">Lacks conserved residue(s) required for the propagation of feature annotation.</text>
</comment>
<keyword evidence="5 8" id="KW-0472">Membrane</keyword>
<keyword evidence="7 8" id="KW-0807">Transducer</keyword>
<dbReference type="Pfam" id="PF08395">
    <property type="entry name" value="7tm_7"/>
    <property type="match status" value="1"/>
</dbReference>
<feature type="transmembrane region" description="Helical" evidence="8">
    <location>
        <begin position="67"/>
        <end position="88"/>
    </location>
</feature>
<dbReference type="GO" id="GO:0043025">
    <property type="term" value="C:neuronal cell body"/>
    <property type="evidence" value="ECO:0007669"/>
    <property type="project" value="TreeGrafter"/>
</dbReference>
<evidence type="ECO:0000313" key="10">
    <source>
        <dbReference type="Proteomes" id="UP001168821"/>
    </source>
</evidence>
<keyword evidence="4 8" id="KW-1133">Transmembrane helix</keyword>
<dbReference type="GO" id="GO:0007635">
    <property type="term" value="P:chemosensory behavior"/>
    <property type="evidence" value="ECO:0007669"/>
    <property type="project" value="TreeGrafter"/>
</dbReference>
<dbReference type="GO" id="GO:0008049">
    <property type="term" value="P:male courtship behavior"/>
    <property type="evidence" value="ECO:0007669"/>
    <property type="project" value="TreeGrafter"/>
</dbReference>
<comment type="subcellular location">
    <subcellularLocation>
        <location evidence="1 8">Cell membrane</location>
        <topology evidence="1 8">Multi-pass membrane protein</topology>
    </subcellularLocation>
</comment>
<keyword evidence="10" id="KW-1185">Reference proteome</keyword>
<dbReference type="AlphaFoldDB" id="A0AA38M8Q2"/>
<keyword evidence="6 8" id="KW-0675">Receptor</keyword>
<dbReference type="GO" id="GO:0007165">
    <property type="term" value="P:signal transduction"/>
    <property type="evidence" value="ECO:0007669"/>
    <property type="project" value="UniProtKB-KW"/>
</dbReference>
<feature type="transmembrane region" description="Helical" evidence="8">
    <location>
        <begin position="34"/>
        <end position="55"/>
    </location>
</feature>
<evidence type="ECO:0000256" key="5">
    <source>
        <dbReference type="ARBA" id="ARBA00023136"/>
    </source>
</evidence>
<dbReference type="GO" id="GO:0050909">
    <property type="term" value="P:sensory perception of taste"/>
    <property type="evidence" value="ECO:0007669"/>
    <property type="project" value="InterPro"/>
</dbReference>
<evidence type="ECO:0000256" key="2">
    <source>
        <dbReference type="ARBA" id="ARBA00022475"/>
    </source>
</evidence>
<evidence type="ECO:0000256" key="8">
    <source>
        <dbReference type="RuleBase" id="RU363108"/>
    </source>
</evidence>
<dbReference type="GO" id="GO:0005886">
    <property type="term" value="C:plasma membrane"/>
    <property type="evidence" value="ECO:0007669"/>
    <property type="project" value="UniProtKB-SubCell"/>
</dbReference>
<accession>A0AA38M8Q2</accession>
<evidence type="ECO:0000256" key="3">
    <source>
        <dbReference type="ARBA" id="ARBA00022692"/>
    </source>
</evidence>
<dbReference type="PANTHER" id="PTHR21143:SF104">
    <property type="entry name" value="GUSTATORY RECEPTOR 8A-RELATED"/>
    <property type="match status" value="1"/>
</dbReference>
<gene>
    <name evidence="9" type="ORF">Zmor_019385</name>
</gene>
<proteinExistence type="inferred from homology"/>
<reference evidence="9" key="1">
    <citation type="journal article" date="2023" name="G3 (Bethesda)">
        <title>Whole genome assemblies of Zophobas morio and Tenebrio molitor.</title>
        <authorList>
            <person name="Kaur S."/>
            <person name="Stinson S.A."/>
            <person name="diCenzo G.C."/>
        </authorList>
    </citation>
    <scope>NUCLEOTIDE SEQUENCE</scope>
    <source>
        <strain evidence="9">QUZm001</strain>
    </source>
</reference>
<protein>
    <recommendedName>
        <fullName evidence="8">Gustatory receptor</fullName>
    </recommendedName>
</protein>
<organism evidence="9 10">
    <name type="scientific">Zophobas morio</name>
    <dbReference type="NCBI Taxonomy" id="2755281"/>
    <lineage>
        <taxon>Eukaryota</taxon>
        <taxon>Metazoa</taxon>
        <taxon>Ecdysozoa</taxon>
        <taxon>Arthropoda</taxon>
        <taxon>Hexapoda</taxon>
        <taxon>Insecta</taxon>
        <taxon>Pterygota</taxon>
        <taxon>Neoptera</taxon>
        <taxon>Endopterygota</taxon>
        <taxon>Coleoptera</taxon>
        <taxon>Polyphaga</taxon>
        <taxon>Cucujiformia</taxon>
        <taxon>Tenebrionidae</taxon>
        <taxon>Zophobas</taxon>
    </lineage>
</organism>
<feature type="transmembrane region" description="Helical" evidence="8">
    <location>
        <begin position="225"/>
        <end position="245"/>
    </location>
</feature>
<dbReference type="GO" id="GO:0030424">
    <property type="term" value="C:axon"/>
    <property type="evidence" value="ECO:0007669"/>
    <property type="project" value="TreeGrafter"/>
</dbReference>
<dbReference type="PANTHER" id="PTHR21143">
    <property type="entry name" value="INVERTEBRATE GUSTATORY RECEPTOR"/>
    <property type="match status" value="1"/>
</dbReference>
<evidence type="ECO:0000313" key="9">
    <source>
        <dbReference type="EMBL" id="KAJ3647511.1"/>
    </source>
</evidence>
<comment type="function">
    <text evidence="8">Gustatory receptor which mediates acceptance or avoidance behavior, depending on its substrates.</text>
</comment>
<dbReference type="GO" id="GO:0030425">
    <property type="term" value="C:dendrite"/>
    <property type="evidence" value="ECO:0007669"/>
    <property type="project" value="TreeGrafter"/>
</dbReference>
<evidence type="ECO:0000256" key="7">
    <source>
        <dbReference type="ARBA" id="ARBA00023224"/>
    </source>
</evidence>
<evidence type="ECO:0000256" key="4">
    <source>
        <dbReference type="ARBA" id="ARBA00022989"/>
    </source>
</evidence>
<keyword evidence="2 8" id="KW-1003">Cell membrane</keyword>
<feature type="transmembrane region" description="Helical" evidence="8">
    <location>
        <begin position="257"/>
        <end position="279"/>
    </location>
</feature>
<keyword evidence="3 8" id="KW-0812">Transmembrane</keyword>
<dbReference type="InterPro" id="IPR013604">
    <property type="entry name" value="7TM_chemorcpt"/>
</dbReference>
<feature type="transmembrane region" description="Helical" evidence="8">
    <location>
        <begin position="338"/>
        <end position="356"/>
    </location>
</feature>
<comment type="similarity">
    <text evidence="8">Belongs to the insect chemoreceptor superfamily. Gustatory receptor (GR) family.</text>
</comment>
<comment type="caution">
    <text evidence="9">The sequence shown here is derived from an EMBL/GenBank/DDBJ whole genome shotgun (WGS) entry which is preliminary data.</text>
</comment>
<dbReference type="EMBL" id="JALNTZ010000006">
    <property type="protein sequence ID" value="KAJ3647511.1"/>
    <property type="molecule type" value="Genomic_DNA"/>
</dbReference>
<dbReference type="Proteomes" id="UP001168821">
    <property type="component" value="Unassembled WGS sequence"/>
</dbReference>
<evidence type="ECO:0000256" key="1">
    <source>
        <dbReference type="ARBA" id="ARBA00004651"/>
    </source>
</evidence>
<name>A0AA38M8Q2_9CUCU</name>
<sequence length="385" mass="44576">MSFKLLKMVFKVGNILAITPSYDSAKTESSFDKIYNYCMMAVITGGLAISVRYRVPDYSNFPFMKAVVQVLLDSSLYVLNMYSILAALRKKPQWYKLLKNLKTVQTTLTNENLHCSSFVVLNAIFCTYQVYMTWVVTYHIGSNFYKQFAIEYLQFYHHFVVNYLLFAFLKMLLERYQSVCKNLTNHLQLVKKLEKNGQKYTLLQLKKIKYDVCLLKESVDIVNSIFGWPILLIVAFTSLQMLVYLEQIVVRPHIPRTVVGYIIVIILWDSMCLFTNIFLCDSVTNEGATILAEAYTLEKYFTNENSKNHEDLRKFIDALKNNLPCFTAARFFVIDRSTVFGIFDAVVSFLIVMIQFEMSRSSKGGCQVCCNNNNNNNNNNETRID</sequence>